<evidence type="ECO:0000313" key="2">
    <source>
        <dbReference type="EMBL" id="CAK0906808.1"/>
    </source>
</evidence>
<dbReference type="Proteomes" id="UP001189429">
    <property type="component" value="Unassembled WGS sequence"/>
</dbReference>
<feature type="compositionally biased region" description="Basic and acidic residues" evidence="1">
    <location>
        <begin position="140"/>
        <end position="156"/>
    </location>
</feature>
<keyword evidence="3" id="KW-1185">Reference proteome</keyword>
<name>A0ABN9Y4J1_9DINO</name>
<proteinExistence type="predicted"/>
<evidence type="ECO:0000256" key="1">
    <source>
        <dbReference type="SAM" id="MobiDB-lite"/>
    </source>
</evidence>
<sequence>MSFGVSAAQKHPNVERDIVYLKTEPNSYPFQVTKDHPLLVEGPSGDLVDVTAQDLLQDRRRIYDGTRFRRVTEAFERREATEVIEVTFLDDAAVLAWVLPKRPVHARPQLLDGAAVVCLGAPPQRTDAVFVHNTFLRTRGSADRDRQSSRRSRSADARLQGLSPLMGAGRATSSRLPG</sequence>
<organism evidence="2 3">
    <name type="scientific">Prorocentrum cordatum</name>
    <dbReference type="NCBI Taxonomy" id="2364126"/>
    <lineage>
        <taxon>Eukaryota</taxon>
        <taxon>Sar</taxon>
        <taxon>Alveolata</taxon>
        <taxon>Dinophyceae</taxon>
        <taxon>Prorocentrales</taxon>
        <taxon>Prorocentraceae</taxon>
        <taxon>Prorocentrum</taxon>
    </lineage>
</organism>
<feature type="region of interest" description="Disordered" evidence="1">
    <location>
        <begin position="140"/>
        <end position="178"/>
    </location>
</feature>
<reference evidence="2" key="1">
    <citation type="submission" date="2023-10" db="EMBL/GenBank/DDBJ databases">
        <authorList>
            <person name="Chen Y."/>
            <person name="Shah S."/>
            <person name="Dougan E. K."/>
            <person name="Thang M."/>
            <person name="Chan C."/>
        </authorList>
    </citation>
    <scope>NUCLEOTIDE SEQUENCE [LARGE SCALE GENOMIC DNA]</scope>
</reference>
<dbReference type="EMBL" id="CAUYUJ010021749">
    <property type="protein sequence ID" value="CAK0906808.1"/>
    <property type="molecule type" value="Genomic_DNA"/>
</dbReference>
<comment type="caution">
    <text evidence="2">The sequence shown here is derived from an EMBL/GenBank/DDBJ whole genome shotgun (WGS) entry which is preliminary data.</text>
</comment>
<accession>A0ABN9Y4J1</accession>
<gene>
    <name evidence="2" type="ORF">PCOR1329_LOCUS82001</name>
</gene>
<evidence type="ECO:0000313" key="3">
    <source>
        <dbReference type="Proteomes" id="UP001189429"/>
    </source>
</evidence>
<protein>
    <submittedName>
        <fullName evidence="2">Uncharacterized protein</fullName>
    </submittedName>
</protein>